<dbReference type="Proteomes" id="UP000242592">
    <property type="component" value="Unassembled WGS sequence"/>
</dbReference>
<dbReference type="STRING" id="1123380.SAMN02745199_0881"/>
<protein>
    <recommendedName>
        <fullName evidence="4">TIGR00153 family protein</fullName>
    </recommendedName>
</protein>
<name>A0A1M5SJD6_9BACT</name>
<comment type="similarity">
    <text evidence="1">Belongs to the UPF0111 family.</text>
</comment>
<keyword evidence="3" id="KW-1185">Reference proteome</keyword>
<dbReference type="RefSeq" id="WP_073072659.1">
    <property type="nucleotide sequence ID" value="NZ_FQXN01000003.1"/>
</dbReference>
<sequence>MKRFIDRLFPEISPTKLLSKHADYCFQASKLIPEIISSYFQGKDILSFSEKIDEYESEADTIKVKLREIYTKLRWSYFDRIDALEIIHNQDAIIDAVDDFVKVLTMNKVENCPEKIQEKIKKLGNFVLESIKLMKSSVDELKFVVESDFAPEEISKEDDITYSVEADESSTDSLGIEIGKALFELKSEMNPVDIIFLNNIVILLMKISDKAENVVERIRMIIR</sequence>
<dbReference type="InterPro" id="IPR002727">
    <property type="entry name" value="DUF47"/>
</dbReference>
<dbReference type="Pfam" id="PF01865">
    <property type="entry name" value="PhoU_div"/>
    <property type="match status" value="1"/>
</dbReference>
<evidence type="ECO:0008006" key="4">
    <source>
        <dbReference type="Google" id="ProtNLM"/>
    </source>
</evidence>
<gene>
    <name evidence="2" type="ORF">SAMN02745199_0881</name>
</gene>
<dbReference type="InterPro" id="IPR038078">
    <property type="entry name" value="PhoU-like_sf"/>
</dbReference>
<dbReference type="PANTHER" id="PTHR36536:SF3">
    <property type="entry name" value="UPF0111 PROTEIN HI_1603"/>
    <property type="match status" value="1"/>
</dbReference>
<organism evidence="2 3">
    <name type="scientific">Thermosipho atlanticus DSM 15807</name>
    <dbReference type="NCBI Taxonomy" id="1123380"/>
    <lineage>
        <taxon>Bacteria</taxon>
        <taxon>Thermotogati</taxon>
        <taxon>Thermotogota</taxon>
        <taxon>Thermotogae</taxon>
        <taxon>Thermotogales</taxon>
        <taxon>Fervidobacteriaceae</taxon>
        <taxon>Thermosipho</taxon>
    </lineage>
</organism>
<accession>A0A1M5SJD6</accession>
<proteinExistence type="inferred from homology"/>
<dbReference type="SUPFAM" id="SSF109755">
    <property type="entry name" value="PhoU-like"/>
    <property type="match status" value="1"/>
</dbReference>
<dbReference type="Gene3D" id="1.20.58.220">
    <property type="entry name" value="Phosphate transport system protein phou homolog 2, domain 2"/>
    <property type="match status" value="1"/>
</dbReference>
<evidence type="ECO:0000313" key="2">
    <source>
        <dbReference type="EMBL" id="SHH38023.1"/>
    </source>
</evidence>
<dbReference type="AlphaFoldDB" id="A0A1M5SJD6"/>
<dbReference type="InterPro" id="IPR018445">
    <property type="entry name" value="Put_Phosphate_transp_reg"/>
</dbReference>
<reference evidence="3" key="1">
    <citation type="submission" date="2016-11" db="EMBL/GenBank/DDBJ databases">
        <authorList>
            <person name="Varghese N."/>
            <person name="Submissions S."/>
        </authorList>
    </citation>
    <scope>NUCLEOTIDE SEQUENCE [LARGE SCALE GENOMIC DNA]</scope>
    <source>
        <strain evidence="3">DSM 15807</strain>
    </source>
</reference>
<dbReference type="EMBL" id="FQXN01000003">
    <property type="protein sequence ID" value="SHH38023.1"/>
    <property type="molecule type" value="Genomic_DNA"/>
</dbReference>
<dbReference type="PANTHER" id="PTHR36536">
    <property type="entry name" value="UPF0111 PROTEIN HI_1603"/>
    <property type="match status" value="1"/>
</dbReference>
<evidence type="ECO:0000256" key="1">
    <source>
        <dbReference type="ARBA" id="ARBA00008591"/>
    </source>
</evidence>
<evidence type="ECO:0000313" key="3">
    <source>
        <dbReference type="Proteomes" id="UP000242592"/>
    </source>
</evidence>
<dbReference type="OrthoDB" id="44671at2"/>